<protein>
    <submittedName>
        <fullName evidence="1">Uncharacterized protein</fullName>
    </submittedName>
</protein>
<dbReference type="Proteomes" id="UP001602245">
    <property type="component" value="Unassembled WGS sequence"/>
</dbReference>
<evidence type="ECO:0000313" key="2">
    <source>
        <dbReference type="Proteomes" id="UP001602245"/>
    </source>
</evidence>
<reference evidence="1 2" key="1">
    <citation type="submission" date="2024-10" db="EMBL/GenBank/DDBJ databases">
        <title>The Natural Products Discovery Center: Release of the First 8490 Sequenced Strains for Exploring Actinobacteria Biosynthetic Diversity.</title>
        <authorList>
            <person name="Kalkreuter E."/>
            <person name="Kautsar S.A."/>
            <person name="Yang D."/>
            <person name="Bader C.D."/>
            <person name="Teijaro C.N."/>
            <person name="Fluegel L."/>
            <person name="Davis C.M."/>
            <person name="Simpson J.R."/>
            <person name="Lauterbach L."/>
            <person name="Steele A.D."/>
            <person name="Gui C."/>
            <person name="Meng S."/>
            <person name="Li G."/>
            <person name="Viehrig K."/>
            <person name="Ye F."/>
            <person name="Su P."/>
            <person name="Kiefer A.F."/>
            <person name="Nichols A."/>
            <person name="Cepeda A.J."/>
            <person name="Yan W."/>
            <person name="Fan B."/>
            <person name="Jiang Y."/>
            <person name="Adhikari A."/>
            <person name="Zheng C.-J."/>
            <person name="Schuster L."/>
            <person name="Cowan T.M."/>
            <person name="Smanski M.J."/>
            <person name="Chevrette M.G."/>
            <person name="De Carvalho L.P.S."/>
            <person name="Shen B."/>
        </authorList>
    </citation>
    <scope>NUCLEOTIDE SEQUENCE [LARGE SCALE GENOMIC DNA]</scope>
    <source>
        <strain evidence="1 2">NPDC000087</strain>
    </source>
</reference>
<evidence type="ECO:0000313" key="1">
    <source>
        <dbReference type="EMBL" id="MFF5291138.1"/>
    </source>
</evidence>
<accession>A0ABW6WDK8</accession>
<proteinExistence type="predicted"/>
<sequence length="170" mass="18940">MECARGTSTRSHVPMVIREPEAGWWEAQARATVTVAEVRESDAAWHPEMVMSHLAALAVDDELLVVFGSHVRSVQHAMVADLRSRLPRHEVVAMRVRHRHGDLLRDAATVERLLDAGSLPVVVTPIAAMHDVTAEIASYLRADRVLRVLRTLEGAELCPVWERHPEPSVN</sequence>
<dbReference type="EMBL" id="JBIAZU010000003">
    <property type="protein sequence ID" value="MFF5291138.1"/>
    <property type="molecule type" value="Genomic_DNA"/>
</dbReference>
<keyword evidence="2" id="KW-1185">Reference proteome</keyword>
<name>A0ABW6WDK8_9ACTN</name>
<gene>
    <name evidence="1" type="ORF">ACFY35_16980</name>
</gene>
<dbReference type="RefSeq" id="WP_020516699.1">
    <property type="nucleotide sequence ID" value="NZ_JBIAZU010000003.1"/>
</dbReference>
<organism evidence="1 2">
    <name type="scientific">Paractinoplanes globisporus</name>
    <dbReference type="NCBI Taxonomy" id="113565"/>
    <lineage>
        <taxon>Bacteria</taxon>
        <taxon>Bacillati</taxon>
        <taxon>Actinomycetota</taxon>
        <taxon>Actinomycetes</taxon>
        <taxon>Micromonosporales</taxon>
        <taxon>Micromonosporaceae</taxon>
        <taxon>Paractinoplanes</taxon>
    </lineage>
</organism>
<comment type="caution">
    <text evidence="1">The sequence shown here is derived from an EMBL/GenBank/DDBJ whole genome shotgun (WGS) entry which is preliminary data.</text>
</comment>